<accession>A0ABR6CRL1</accession>
<reference evidence="1 2" key="1">
    <citation type="submission" date="2020-08" db="EMBL/GenBank/DDBJ databases">
        <title>Genomic Encyclopedia of Type Strains, Phase IV (KMG-IV): sequencing the most valuable type-strain genomes for metagenomic binning, comparative biology and taxonomic classification.</title>
        <authorList>
            <person name="Goeker M."/>
        </authorList>
    </citation>
    <scope>NUCLEOTIDE SEQUENCE [LARGE SCALE GENOMIC DNA]</scope>
    <source>
        <strain evidence="1 2">DSM 105481</strain>
    </source>
</reference>
<dbReference type="RefSeq" id="WP_281384506.1">
    <property type="nucleotide sequence ID" value="NZ_JACJHX010000009.1"/>
</dbReference>
<evidence type="ECO:0000313" key="2">
    <source>
        <dbReference type="Proteomes" id="UP000626697"/>
    </source>
</evidence>
<comment type="caution">
    <text evidence="1">The sequence shown here is derived from an EMBL/GenBank/DDBJ whole genome shotgun (WGS) entry which is preliminary data.</text>
</comment>
<protein>
    <submittedName>
        <fullName evidence="1">Uncharacterized protein</fullName>
    </submittedName>
</protein>
<dbReference type="Proteomes" id="UP000626697">
    <property type="component" value="Unassembled WGS sequence"/>
</dbReference>
<keyword evidence="2" id="KW-1185">Reference proteome</keyword>
<evidence type="ECO:0000313" key="1">
    <source>
        <dbReference type="EMBL" id="MBA9027668.1"/>
    </source>
</evidence>
<organism evidence="1 2">
    <name type="scientific">Peribacillus huizhouensis</name>
    <dbReference type="NCBI Taxonomy" id="1501239"/>
    <lineage>
        <taxon>Bacteria</taxon>
        <taxon>Bacillati</taxon>
        <taxon>Bacillota</taxon>
        <taxon>Bacilli</taxon>
        <taxon>Bacillales</taxon>
        <taxon>Bacillaceae</taxon>
        <taxon>Peribacillus</taxon>
    </lineage>
</organism>
<dbReference type="EMBL" id="JACJHX010000009">
    <property type="protein sequence ID" value="MBA9027668.1"/>
    <property type="molecule type" value="Genomic_DNA"/>
</dbReference>
<proteinExistence type="predicted"/>
<name>A0ABR6CRL1_9BACI</name>
<gene>
    <name evidence="1" type="ORF">HNP81_002959</name>
</gene>
<sequence>MTKIIDLSGIYGFNRESIQNSGSALPPFSTGECNVLLNIFS</sequence>